<accession>A0A1V9FQJ1</accession>
<comment type="caution">
    <text evidence="1">The sequence shown here is derived from an EMBL/GenBank/DDBJ whole genome shotgun (WGS) entry which is preliminary data.</text>
</comment>
<organism evidence="1 2">
    <name type="scientific">Niastella vici</name>
    <dbReference type="NCBI Taxonomy" id="1703345"/>
    <lineage>
        <taxon>Bacteria</taxon>
        <taxon>Pseudomonadati</taxon>
        <taxon>Bacteroidota</taxon>
        <taxon>Chitinophagia</taxon>
        <taxon>Chitinophagales</taxon>
        <taxon>Chitinophagaceae</taxon>
        <taxon>Niastella</taxon>
    </lineage>
</organism>
<sequence>MECFFSADGPSRPKNETLQIYKFEGFFNLNYIEFIHSKSIIALILNTLEQAVWVYVSLYADIGLVMMNYQFTIPVTGAIGSFDKIYSVRQALQVRKQQFIKARF</sequence>
<evidence type="ECO:0000313" key="2">
    <source>
        <dbReference type="Proteomes" id="UP000192796"/>
    </source>
</evidence>
<dbReference type="Proteomes" id="UP000192796">
    <property type="component" value="Unassembled WGS sequence"/>
</dbReference>
<evidence type="ECO:0000313" key="1">
    <source>
        <dbReference type="EMBL" id="OQP60624.1"/>
    </source>
</evidence>
<gene>
    <name evidence="1" type="ORF">A3860_32955</name>
</gene>
<reference evidence="1 2" key="1">
    <citation type="submission" date="2016-03" db="EMBL/GenBank/DDBJ databases">
        <title>Niastella vici sp. nov., isolated from farmland soil.</title>
        <authorList>
            <person name="Chen L."/>
            <person name="Wang D."/>
            <person name="Yang S."/>
            <person name="Wang G."/>
        </authorList>
    </citation>
    <scope>NUCLEOTIDE SEQUENCE [LARGE SCALE GENOMIC DNA]</scope>
    <source>
        <strain evidence="1 2">DJ57</strain>
    </source>
</reference>
<proteinExistence type="predicted"/>
<keyword evidence="2" id="KW-1185">Reference proteome</keyword>
<dbReference type="EMBL" id="LVYD01000060">
    <property type="protein sequence ID" value="OQP60624.1"/>
    <property type="molecule type" value="Genomic_DNA"/>
</dbReference>
<dbReference type="AlphaFoldDB" id="A0A1V9FQJ1"/>
<protein>
    <submittedName>
        <fullName evidence="1">Uncharacterized protein</fullName>
    </submittedName>
</protein>
<name>A0A1V9FQJ1_9BACT</name>